<protein>
    <submittedName>
        <fullName evidence="2">DUF38 domain-containing protein</fullName>
    </submittedName>
</protein>
<dbReference type="WBParaSite" id="ES5_v2.g21452.t1">
    <property type="protein sequence ID" value="ES5_v2.g21452.t1"/>
    <property type="gene ID" value="ES5_v2.g21452"/>
</dbReference>
<evidence type="ECO:0000313" key="2">
    <source>
        <dbReference type="WBParaSite" id="ES5_v2.g21452.t1"/>
    </source>
</evidence>
<reference evidence="2" key="1">
    <citation type="submission" date="2022-11" db="UniProtKB">
        <authorList>
            <consortium name="WormBaseParasite"/>
        </authorList>
    </citation>
    <scope>IDENTIFICATION</scope>
</reference>
<sequence length="179" mass="21304">MVASILPKFYRINVKNINIFNQHIYLDEFLFLTTNVRRIHFYHTVVKNEDGTIVPFEKLIKLLPRVENIEVSNKSEFLCITTETVKELLELPHFSKIIEFDLSDICELFDIKTFFAYMKKNPSTKFSLYFNPVSEAFKIRLEEIIADIIESKTRGIDLNFIGLDRQKHLKIRKLYHRSR</sequence>
<dbReference type="Proteomes" id="UP000887579">
    <property type="component" value="Unplaced"/>
</dbReference>
<proteinExistence type="predicted"/>
<evidence type="ECO:0000313" key="1">
    <source>
        <dbReference type="Proteomes" id="UP000887579"/>
    </source>
</evidence>
<organism evidence="1 2">
    <name type="scientific">Panagrolaimus sp. ES5</name>
    <dbReference type="NCBI Taxonomy" id="591445"/>
    <lineage>
        <taxon>Eukaryota</taxon>
        <taxon>Metazoa</taxon>
        <taxon>Ecdysozoa</taxon>
        <taxon>Nematoda</taxon>
        <taxon>Chromadorea</taxon>
        <taxon>Rhabditida</taxon>
        <taxon>Tylenchina</taxon>
        <taxon>Panagrolaimomorpha</taxon>
        <taxon>Panagrolaimoidea</taxon>
        <taxon>Panagrolaimidae</taxon>
        <taxon>Panagrolaimus</taxon>
    </lineage>
</organism>
<accession>A0AC34FVQ0</accession>
<name>A0AC34FVQ0_9BILA</name>